<dbReference type="RefSeq" id="WP_252443378.1">
    <property type="nucleotide sequence ID" value="NZ_JAMWYK010000004.1"/>
</dbReference>
<dbReference type="EMBL" id="JAMWYK010000004">
    <property type="protein sequence ID" value="MCO0832327.1"/>
    <property type="molecule type" value="Genomic_DNA"/>
</dbReference>
<keyword evidence="4" id="KW-1185">Reference proteome</keyword>
<accession>A0ABT0ZQR5</accession>
<dbReference type="InterPro" id="IPR005182">
    <property type="entry name" value="YdbS-like_PH"/>
</dbReference>
<evidence type="ECO:0000259" key="2">
    <source>
        <dbReference type="Pfam" id="PF03703"/>
    </source>
</evidence>
<protein>
    <submittedName>
        <fullName evidence="3">PH domain-containing protein</fullName>
    </submittedName>
</protein>
<feature type="transmembrane region" description="Helical" evidence="1">
    <location>
        <begin position="12"/>
        <end position="34"/>
    </location>
</feature>
<evidence type="ECO:0000313" key="3">
    <source>
        <dbReference type="EMBL" id="MCO0832327.1"/>
    </source>
</evidence>
<dbReference type="Proteomes" id="UP001523234">
    <property type="component" value="Unassembled WGS sequence"/>
</dbReference>
<dbReference type="PANTHER" id="PTHR34473">
    <property type="entry name" value="UPF0699 TRANSMEMBRANE PROTEIN YDBS"/>
    <property type="match status" value="1"/>
</dbReference>
<proteinExistence type="predicted"/>
<feature type="domain" description="YdbS-like PH" evidence="2">
    <location>
        <begin position="69"/>
        <end position="144"/>
    </location>
</feature>
<keyword evidence="1" id="KW-0472">Membrane</keyword>
<evidence type="ECO:0000256" key="1">
    <source>
        <dbReference type="SAM" id="Phobius"/>
    </source>
</evidence>
<comment type="caution">
    <text evidence="3">The sequence shown here is derived from an EMBL/GenBank/DDBJ whole genome shotgun (WGS) entry which is preliminary data.</text>
</comment>
<reference evidence="3 4" key="1">
    <citation type="submission" date="2022-06" db="EMBL/GenBank/DDBJ databases">
        <title>Fructobacillus taiwanensis sp. nov., isolated from the honeybee.</title>
        <authorList>
            <person name="Chen Y.-S."/>
            <person name="Wang L.-T."/>
            <person name="Lee Y.-S."/>
            <person name="Chang Y.-C."/>
            <person name="Wu H.-C."/>
            <person name="Liao C.-Y."/>
            <person name="Chen W.-H."/>
            <person name="Deng J.-N."/>
            <person name="Wang Y.-H."/>
        </authorList>
    </citation>
    <scope>NUCLEOTIDE SEQUENCE [LARGE SCALE GENOMIC DNA]</scope>
    <source>
        <strain evidence="3 4">W13</strain>
    </source>
</reference>
<keyword evidence="1" id="KW-0812">Transmembrane</keyword>
<sequence>MQSLPKNVKGVWYLSELFSGIIIFAILFGLTWALPLFTTWTIPAWGLSVLYVLAAVAVIFGFVMVHYRYAVYRYQVNDTDVEIKRGFFFRRLTAIPIDRVQNVDLDQGPFLKLFSLQQVVLVTGGGHHAVEALTEEDAIAFKNQVMTLAKEARHEA</sequence>
<dbReference type="PANTHER" id="PTHR34473:SF2">
    <property type="entry name" value="UPF0699 TRANSMEMBRANE PROTEIN YDBT"/>
    <property type="match status" value="1"/>
</dbReference>
<feature type="transmembrane region" description="Helical" evidence="1">
    <location>
        <begin position="40"/>
        <end position="65"/>
    </location>
</feature>
<gene>
    <name evidence="3" type="ORF">NFX39_04380</name>
</gene>
<organism evidence="3 4">
    <name type="scientific">Fructobacillus apis</name>
    <dbReference type="NCBI Taxonomy" id="2935017"/>
    <lineage>
        <taxon>Bacteria</taxon>
        <taxon>Bacillati</taxon>
        <taxon>Bacillota</taxon>
        <taxon>Bacilli</taxon>
        <taxon>Lactobacillales</taxon>
        <taxon>Lactobacillaceae</taxon>
        <taxon>Fructobacillus</taxon>
    </lineage>
</organism>
<name>A0ABT0ZQR5_9LACO</name>
<evidence type="ECO:0000313" key="4">
    <source>
        <dbReference type="Proteomes" id="UP001523234"/>
    </source>
</evidence>
<dbReference type="Pfam" id="PF03703">
    <property type="entry name" value="bPH_2"/>
    <property type="match status" value="1"/>
</dbReference>
<keyword evidence="1" id="KW-1133">Transmembrane helix</keyword>